<keyword evidence="3" id="KW-1185">Reference proteome</keyword>
<organism evidence="2 3">
    <name type="scientific">Dictyobacter formicarum</name>
    <dbReference type="NCBI Taxonomy" id="2778368"/>
    <lineage>
        <taxon>Bacteria</taxon>
        <taxon>Bacillati</taxon>
        <taxon>Chloroflexota</taxon>
        <taxon>Ktedonobacteria</taxon>
        <taxon>Ktedonobacterales</taxon>
        <taxon>Dictyobacteraceae</taxon>
        <taxon>Dictyobacter</taxon>
    </lineage>
</organism>
<dbReference type="Proteomes" id="UP000635565">
    <property type="component" value="Unassembled WGS sequence"/>
</dbReference>
<feature type="domain" description="Antirepressor protein ant N-terminal" evidence="1">
    <location>
        <begin position="23"/>
        <end position="146"/>
    </location>
</feature>
<dbReference type="InterPro" id="IPR018875">
    <property type="entry name" value="Antirepressor_Ant_N"/>
</dbReference>
<gene>
    <name evidence="2" type="ORF">KSZ_62310</name>
</gene>
<dbReference type="RefSeq" id="WP_201365834.1">
    <property type="nucleotide sequence ID" value="NZ_BNJJ01000022.1"/>
</dbReference>
<sequence>MQHDTRNGNRQPQTVLEPIIQEDIPFHDHTITAVRLEDGRIAVVLRWVCEILNMNPQAQTQRIERTTAIANELVRVKVQPRQAGSKGGGRQTMPALTLRGFPVWILGINPHEVADGDDPQRAAHIREMIIAYQLEAVDVLYQHFAAKDRLALPAPTVEARTVIVPAAEPMKPQQEPPQGATDEELASYYEDLAVWAYWKAKQHAQAWRKGLSVRLEDHEARLEAREAVEQLIPEILDRLGPEVISIEQQRQVQVYVKKLHDATGKPYGTIYDELKTAFDCPRYQEIRADEWEQVKHWFLVQFQRAKDKR</sequence>
<protein>
    <recommendedName>
        <fullName evidence="1">Antirepressor protein ant N-terminal domain-containing protein</fullName>
    </recommendedName>
</protein>
<evidence type="ECO:0000313" key="2">
    <source>
        <dbReference type="EMBL" id="GHO88225.1"/>
    </source>
</evidence>
<comment type="caution">
    <text evidence="2">The sequence shown here is derived from an EMBL/GenBank/DDBJ whole genome shotgun (WGS) entry which is preliminary data.</text>
</comment>
<dbReference type="Pfam" id="PF10547">
    <property type="entry name" value="P22_AR_N"/>
    <property type="match status" value="1"/>
</dbReference>
<dbReference type="EMBL" id="BNJJ01000022">
    <property type="protein sequence ID" value="GHO88225.1"/>
    <property type="molecule type" value="Genomic_DNA"/>
</dbReference>
<evidence type="ECO:0000313" key="3">
    <source>
        <dbReference type="Proteomes" id="UP000635565"/>
    </source>
</evidence>
<accession>A0ABQ3VQ31</accession>
<evidence type="ECO:0000259" key="1">
    <source>
        <dbReference type="Pfam" id="PF10547"/>
    </source>
</evidence>
<reference evidence="2 3" key="1">
    <citation type="journal article" date="2021" name="Int. J. Syst. Evol. Microbiol.">
        <title>Reticulibacter mediterranei gen. nov., sp. nov., within the new family Reticulibacteraceae fam. nov., and Ktedonospora formicarum gen. nov., sp. nov., Ktedonobacter robiniae sp. nov., Dictyobacter formicarum sp. nov. and Dictyobacter arantiisoli sp. nov., belonging to the class Ktedonobacteria.</title>
        <authorList>
            <person name="Yabe S."/>
            <person name="Zheng Y."/>
            <person name="Wang C.M."/>
            <person name="Sakai Y."/>
            <person name="Abe K."/>
            <person name="Yokota A."/>
            <person name="Donadio S."/>
            <person name="Cavaletti L."/>
            <person name="Monciardini P."/>
        </authorList>
    </citation>
    <scope>NUCLEOTIDE SEQUENCE [LARGE SCALE GENOMIC DNA]</scope>
    <source>
        <strain evidence="2 3">SOSP1-9</strain>
    </source>
</reference>
<name>A0ABQ3VQ31_9CHLR</name>
<proteinExistence type="predicted"/>